<dbReference type="SUPFAM" id="SSF52141">
    <property type="entry name" value="Uracil-DNA glycosylase-like"/>
    <property type="match status" value="1"/>
</dbReference>
<dbReference type="Proteomes" id="UP000681035">
    <property type="component" value="Chromosome"/>
</dbReference>
<dbReference type="Gene3D" id="3.40.470.10">
    <property type="entry name" value="Uracil-DNA glycosylase-like domain"/>
    <property type="match status" value="1"/>
</dbReference>
<name>A0A810Q3Q3_9FIRM</name>
<evidence type="ECO:0000313" key="1">
    <source>
        <dbReference type="EMBL" id="BCK82614.1"/>
    </source>
</evidence>
<sequence length="209" mass="24384">MERKGISMNKKSTHPFAPEIPEGATKLIIGTMPPYRFCNTDEMLYDDDVNFYYGSRDNYFWELVSDASGKRLTYANTQEAINERKRLLADLHMGMVDMVVSCVHKDGKADDKSLHDIVERDDLKTILHKYPKIDTLIYTNRSANILKWVNKSSDKQYHEGWDKSKTHASVVIDKKTYKVIRLYSPSPYALRSVSKEVRREQYDMVFKLE</sequence>
<dbReference type="KEGG" id="vcop:MM50RIKEN_23770"/>
<dbReference type="EMBL" id="AP023418">
    <property type="protein sequence ID" value="BCK82614.1"/>
    <property type="molecule type" value="Genomic_DNA"/>
</dbReference>
<dbReference type="AlphaFoldDB" id="A0A810Q3Q3"/>
<keyword evidence="2" id="KW-1185">Reference proteome</keyword>
<gene>
    <name evidence="1" type="ORF">MM50RIKEN_23770</name>
</gene>
<reference evidence="1" key="1">
    <citation type="submission" date="2020-09" db="EMBL/GenBank/DDBJ databases">
        <title>New species isolated from human feces.</title>
        <authorList>
            <person name="Kitahara M."/>
            <person name="Shigeno Y."/>
            <person name="Shime M."/>
            <person name="Matsumoto Y."/>
            <person name="Nakamura S."/>
            <person name="Motooka D."/>
            <person name="Fukuoka S."/>
            <person name="Nishikawa H."/>
            <person name="Benno Y."/>
        </authorList>
    </citation>
    <scope>NUCLEOTIDE SEQUENCE</scope>
    <source>
        <strain evidence="1">MM50</strain>
    </source>
</reference>
<organism evidence="1 2">
    <name type="scientific">Vescimonas coprocola</name>
    <dbReference type="NCBI Taxonomy" id="2714355"/>
    <lineage>
        <taxon>Bacteria</taxon>
        <taxon>Bacillati</taxon>
        <taxon>Bacillota</taxon>
        <taxon>Clostridia</taxon>
        <taxon>Eubacteriales</taxon>
        <taxon>Oscillospiraceae</taxon>
        <taxon>Vescimonas</taxon>
    </lineage>
</organism>
<dbReference type="RefSeq" id="WP_213541167.1">
    <property type="nucleotide sequence ID" value="NZ_AP023418.1"/>
</dbReference>
<accession>A0A810Q3Q3</accession>
<protein>
    <recommendedName>
        <fullName evidence="3">Uracil-DNA glycosylase family protein</fullName>
    </recommendedName>
</protein>
<proteinExistence type="predicted"/>
<evidence type="ECO:0000313" key="2">
    <source>
        <dbReference type="Proteomes" id="UP000681035"/>
    </source>
</evidence>
<dbReference type="InterPro" id="IPR036895">
    <property type="entry name" value="Uracil-DNA_glycosylase-like_sf"/>
</dbReference>
<evidence type="ECO:0008006" key="3">
    <source>
        <dbReference type="Google" id="ProtNLM"/>
    </source>
</evidence>